<reference evidence="1" key="1">
    <citation type="submission" date="2020-04" db="EMBL/GenBank/DDBJ databases">
        <authorList>
            <person name="Chiriac C."/>
            <person name="Salcher M."/>
            <person name="Ghai R."/>
            <person name="Kavagutti S V."/>
        </authorList>
    </citation>
    <scope>NUCLEOTIDE SEQUENCE</scope>
</reference>
<sequence>LALKNVGLGRDAASSEAYIQSLQSEFGIVDDLLRPAYQTLAVATRDSAESQRLLNLALDISASTGKDLGAVTTALSRAYLGNNAALTRLGVGISKADLKTKSFVEITEDLATTFKGSATEAANTLAGSMAKLEVASANVQEILGKGIVDSLLVLSGNTSVEELATDMETAATNAAAFLVTLSKIVKTINAPLMAVSGSLAAFVEKTSPFVNLIVEGDPSGFMKKKPKPFSTPMSVSGQVQVKQQKQITKLTQQQAAAQSKITKDKRLQQAIDKANLALSKGEEVFDMDKIQVAAALTNQAEQLGKATSQAQLLQIANDTARLNIKQSISNLEDAIASKDEAAIVAATKRLNEDLKIFSALSNQNVKLADIKSILDSLKPVDLINQSNLDKALASIQEMLRLLAQANAQAKATLPTSAALGSGIPKGDYIAPISTAGGSIGAILEYAEAAAARANAFADLLDMENASAASSMASSIDLESIARSSLLQGLAGGAGVSGAVSGSRYAAQAANSYNITIQAGIGDPEAIARAVEDVVRQSYQRGTSSTGLLAV</sequence>
<name>A0A6J5M6B2_9CAUD</name>
<dbReference type="EMBL" id="LR796407">
    <property type="protein sequence ID" value="CAB4142238.1"/>
    <property type="molecule type" value="Genomic_DNA"/>
</dbReference>
<protein>
    <submittedName>
        <fullName evidence="1">Uncharacterized protein</fullName>
    </submittedName>
</protein>
<evidence type="ECO:0000313" key="1">
    <source>
        <dbReference type="EMBL" id="CAB4142238.1"/>
    </source>
</evidence>
<gene>
    <name evidence="1" type="ORF">UFOVP439_23</name>
</gene>
<feature type="non-terminal residue" evidence="1">
    <location>
        <position position="1"/>
    </location>
</feature>
<accession>A0A6J5M6B2</accession>
<proteinExistence type="predicted"/>
<organism evidence="1">
    <name type="scientific">uncultured Caudovirales phage</name>
    <dbReference type="NCBI Taxonomy" id="2100421"/>
    <lineage>
        <taxon>Viruses</taxon>
        <taxon>Duplodnaviria</taxon>
        <taxon>Heunggongvirae</taxon>
        <taxon>Uroviricota</taxon>
        <taxon>Caudoviricetes</taxon>
        <taxon>Peduoviridae</taxon>
        <taxon>Maltschvirus</taxon>
        <taxon>Maltschvirus maltsch</taxon>
    </lineage>
</organism>